<evidence type="ECO:0000256" key="6">
    <source>
        <dbReference type="ARBA" id="ARBA00022722"/>
    </source>
</evidence>
<dbReference type="FunFam" id="3.60.21.10:FF:000011">
    <property type="entry name" value="Double-strand break repair protein"/>
    <property type="match status" value="1"/>
</dbReference>
<dbReference type="Proteomes" id="UP001295423">
    <property type="component" value="Unassembled WGS sequence"/>
</dbReference>
<keyword evidence="6 16" id="KW-0540">Nuclease</keyword>
<comment type="cofactor">
    <cofactor evidence="1 16">
        <name>Mn(2+)</name>
        <dbReference type="ChEBI" id="CHEBI:29035"/>
    </cofactor>
</comment>
<dbReference type="InterPro" id="IPR038487">
    <property type="entry name" value="Mre11_capping_dom"/>
</dbReference>
<evidence type="ECO:0000256" key="17">
    <source>
        <dbReference type="SAM" id="Coils"/>
    </source>
</evidence>
<dbReference type="AlphaFoldDB" id="A0AAD2CCM5"/>
<evidence type="ECO:0000259" key="19">
    <source>
        <dbReference type="SMART" id="SM01347"/>
    </source>
</evidence>
<keyword evidence="14 16" id="KW-0539">Nucleus</keyword>
<evidence type="ECO:0000256" key="7">
    <source>
        <dbReference type="ARBA" id="ARBA00022723"/>
    </source>
</evidence>
<evidence type="ECO:0000256" key="8">
    <source>
        <dbReference type="ARBA" id="ARBA00022759"/>
    </source>
</evidence>
<feature type="region of interest" description="Disordered" evidence="18">
    <location>
        <begin position="578"/>
        <end position="802"/>
    </location>
</feature>
<dbReference type="Pfam" id="PF04152">
    <property type="entry name" value="Mre11_DNA_bind"/>
    <property type="match status" value="1"/>
</dbReference>
<evidence type="ECO:0000256" key="4">
    <source>
        <dbReference type="ARBA" id="ARBA00009028"/>
    </source>
</evidence>
<feature type="domain" description="Mre11 DNA-binding" evidence="19">
    <location>
        <begin position="368"/>
        <end position="554"/>
    </location>
</feature>
<dbReference type="GO" id="GO:0042138">
    <property type="term" value="P:meiotic DNA double-strand break formation"/>
    <property type="evidence" value="ECO:0007669"/>
    <property type="project" value="TreeGrafter"/>
</dbReference>
<feature type="compositionally biased region" description="Acidic residues" evidence="18">
    <location>
        <begin position="691"/>
        <end position="700"/>
    </location>
</feature>
<evidence type="ECO:0000256" key="10">
    <source>
        <dbReference type="ARBA" id="ARBA00022801"/>
    </source>
</evidence>
<comment type="subcellular location">
    <subcellularLocation>
        <location evidence="3">Chromosome</location>
    </subcellularLocation>
    <subcellularLocation>
        <location evidence="2 16">Nucleus</location>
    </subcellularLocation>
</comment>
<dbReference type="SMART" id="SM01347">
    <property type="entry name" value="Mre11_DNA_bind"/>
    <property type="match status" value="1"/>
</dbReference>
<feature type="compositionally biased region" description="Low complexity" evidence="18">
    <location>
        <begin position="640"/>
        <end position="649"/>
    </location>
</feature>
<feature type="compositionally biased region" description="Basic and acidic residues" evidence="18">
    <location>
        <begin position="587"/>
        <end position="596"/>
    </location>
</feature>
<dbReference type="GO" id="GO:0000724">
    <property type="term" value="P:double-strand break repair via homologous recombination"/>
    <property type="evidence" value="ECO:0007669"/>
    <property type="project" value="TreeGrafter"/>
</dbReference>
<feature type="compositionally biased region" description="Low complexity" evidence="18">
    <location>
        <begin position="37"/>
        <end position="46"/>
    </location>
</feature>
<evidence type="ECO:0000256" key="15">
    <source>
        <dbReference type="ARBA" id="ARBA00023254"/>
    </source>
</evidence>
<keyword evidence="21" id="KW-1185">Reference proteome</keyword>
<dbReference type="PANTHER" id="PTHR10139:SF1">
    <property type="entry name" value="DOUBLE-STRAND BREAK REPAIR PROTEIN MRE11"/>
    <property type="match status" value="1"/>
</dbReference>
<keyword evidence="17" id="KW-0175">Coiled coil</keyword>
<dbReference type="SUPFAM" id="SSF56300">
    <property type="entry name" value="Metallo-dependent phosphatases"/>
    <property type="match status" value="1"/>
</dbReference>
<feature type="compositionally biased region" description="Basic residues" evidence="18">
    <location>
        <begin position="674"/>
        <end position="685"/>
    </location>
</feature>
<dbReference type="InterPro" id="IPR004843">
    <property type="entry name" value="Calcineurin-like_PHP"/>
</dbReference>
<keyword evidence="7" id="KW-0479">Metal-binding</keyword>
<feature type="compositionally biased region" description="Acidic residues" evidence="18">
    <location>
        <begin position="656"/>
        <end position="667"/>
    </location>
</feature>
<feature type="compositionally biased region" description="Low complexity" evidence="18">
    <location>
        <begin position="59"/>
        <end position="73"/>
    </location>
</feature>
<evidence type="ECO:0000256" key="18">
    <source>
        <dbReference type="SAM" id="MobiDB-lite"/>
    </source>
</evidence>
<dbReference type="GO" id="GO:0007095">
    <property type="term" value="P:mitotic G2 DNA damage checkpoint signaling"/>
    <property type="evidence" value="ECO:0007669"/>
    <property type="project" value="TreeGrafter"/>
</dbReference>
<evidence type="ECO:0000256" key="9">
    <source>
        <dbReference type="ARBA" id="ARBA00022763"/>
    </source>
</evidence>
<evidence type="ECO:0000256" key="1">
    <source>
        <dbReference type="ARBA" id="ARBA00001936"/>
    </source>
</evidence>
<evidence type="ECO:0000256" key="11">
    <source>
        <dbReference type="ARBA" id="ARBA00022839"/>
    </source>
</evidence>
<keyword evidence="8 16" id="KW-0255">Endonuclease</keyword>
<dbReference type="InterPro" id="IPR003701">
    <property type="entry name" value="Mre11"/>
</dbReference>
<keyword evidence="13 16" id="KW-0464">Manganese</keyword>
<evidence type="ECO:0000256" key="16">
    <source>
        <dbReference type="PIRNR" id="PIRNR000882"/>
    </source>
</evidence>
<comment type="caution">
    <text evidence="20">The sequence shown here is derived from an EMBL/GenBank/DDBJ whole genome shotgun (WGS) entry which is preliminary data.</text>
</comment>
<dbReference type="GO" id="GO:0030145">
    <property type="term" value="F:manganese ion binding"/>
    <property type="evidence" value="ECO:0007669"/>
    <property type="project" value="InterPro"/>
</dbReference>
<keyword evidence="11 16" id="KW-0269">Exonuclease</keyword>
<name>A0AAD2CCM5_9STRA</name>
<dbReference type="CDD" id="cd00840">
    <property type="entry name" value="MPP_Mre11_N"/>
    <property type="match status" value="1"/>
</dbReference>
<dbReference type="GO" id="GO:0000014">
    <property type="term" value="F:single-stranded DNA endodeoxyribonuclease activity"/>
    <property type="evidence" value="ECO:0007669"/>
    <property type="project" value="TreeGrafter"/>
</dbReference>
<dbReference type="InterPro" id="IPR041796">
    <property type="entry name" value="Mre11_N"/>
</dbReference>
<dbReference type="GO" id="GO:0004527">
    <property type="term" value="F:exonuclease activity"/>
    <property type="evidence" value="ECO:0007669"/>
    <property type="project" value="UniProtKB-KW"/>
</dbReference>
<keyword evidence="10 16" id="KW-0378">Hydrolase</keyword>
<evidence type="ECO:0000256" key="13">
    <source>
        <dbReference type="ARBA" id="ARBA00023211"/>
    </source>
</evidence>
<dbReference type="EMBL" id="CAKOGP040000001">
    <property type="protein sequence ID" value="CAJ1913734.1"/>
    <property type="molecule type" value="Genomic_DNA"/>
</dbReference>
<feature type="compositionally biased region" description="Low complexity" evidence="18">
    <location>
        <begin position="744"/>
        <end position="760"/>
    </location>
</feature>
<feature type="compositionally biased region" description="Acidic residues" evidence="18">
    <location>
        <begin position="724"/>
        <end position="733"/>
    </location>
</feature>
<comment type="similarity">
    <text evidence="4 16">Belongs to the MRE11/RAD32 family.</text>
</comment>
<evidence type="ECO:0000256" key="12">
    <source>
        <dbReference type="ARBA" id="ARBA00023204"/>
    </source>
</evidence>
<evidence type="ECO:0000256" key="3">
    <source>
        <dbReference type="ARBA" id="ARBA00004286"/>
    </source>
</evidence>
<dbReference type="GO" id="GO:0097552">
    <property type="term" value="P:mitochondrial double-strand break repair via homologous recombination"/>
    <property type="evidence" value="ECO:0007669"/>
    <property type="project" value="TreeGrafter"/>
</dbReference>
<evidence type="ECO:0000256" key="5">
    <source>
        <dbReference type="ARBA" id="ARBA00022454"/>
    </source>
</evidence>
<dbReference type="GO" id="GO:0000723">
    <property type="term" value="P:telomere maintenance"/>
    <property type="evidence" value="ECO:0007669"/>
    <property type="project" value="TreeGrafter"/>
</dbReference>
<keyword evidence="15 16" id="KW-0469">Meiosis</keyword>
<sequence length="802" mass="89439">MSSSEEDEDILMNENLPHRQSDADDNDDDDDDDDESNNNNDDAAAATSTTRKRGNRNASSSSSPPTSQPTTIISDHDEDTIRIMLSTDNHLGYCEGDAVRGMDSFAALEEVLWLARHYNADLVLLAGDLFHMNKPSRGTLHKTMDLFRRYCMGDNPIQIQILSNQAQSFRNGTVNYEDENYSVDLPVFSIHGNHDDPTREAGSTDLFCALDLLDVANLVNYFGRQEKIDQVQISPILMKKGSTHLALYGLGSMRDERLHRMWRSQQLKFLRPEPPPEGESAAWFNLFALHQNRDFGRGTKNCIQETMIPEWMDLVCWGHEHESSVEPSESVVGTFRITQPGSSVATSLSAGEAERKQVGILDIRGTNYRILPIPLTQVRSFTRGEVNLADIQGLNPDGPKVDREVTEVLDDRVRVLIHDAREKIKEAIEEAEEKGNVLASMENLPLKYTLQKPDSVLVRLNVDHSGFSVLNNQRFGAKFVGEVANPTDILLYSRKKSAAQRKNTSKKLSEMEPIEPDELETMKIEDLIVGELENADQKMEVFDEKRMTNALDSYVDKQEAQAIPEAVETLLTKEQKRWIKKGSTPSKAERNSKEEEAGTTSKKKRGRNAIAKDEDFGSEDDEEPAEKKAATGTKKKRATKAAPKAAAKRNVSNSSDDSEIEEVEDDSPPPPKKNGTRARAPRKVQPKYTESSDDEIEEVDPPPKRSRGAKAKATKKASSRAMSDSDEDIEVLDEAPAKKRSRRSSTSQSTSGNASLSQSQLSFAPVQRRSRKAAKGRLYSNDDSDDMEDGWGTAKTMTNDDA</sequence>
<evidence type="ECO:0000256" key="2">
    <source>
        <dbReference type="ARBA" id="ARBA00004123"/>
    </source>
</evidence>
<keyword evidence="5" id="KW-0158">Chromosome</keyword>
<protein>
    <recommendedName>
        <fullName evidence="16">Double-strand break repair protein</fullName>
    </recommendedName>
</protein>
<feature type="coiled-coil region" evidence="17">
    <location>
        <begin position="414"/>
        <end position="444"/>
    </location>
</feature>
<evidence type="ECO:0000256" key="14">
    <source>
        <dbReference type="ARBA" id="ARBA00023242"/>
    </source>
</evidence>
<evidence type="ECO:0000313" key="21">
    <source>
        <dbReference type="Proteomes" id="UP001295423"/>
    </source>
</evidence>
<dbReference type="GO" id="GO:0035861">
    <property type="term" value="C:site of double-strand break"/>
    <property type="evidence" value="ECO:0007669"/>
    <property type="project" value="TreeGrafter"/>
</dbReference>
<feature type="compositionally biased region" description="Acidic residues" evidence="18">
    <location>
        <begin position="1"/>
        <end position="11"/>
    </location>
</feature>
<accession>A0AAD2CCM5</accession>
<reference evidence="20" key="1">
    <citation type="submission" date="2023-08" db="EMBL/GenBank/DDBJ databases">
        <authorList>
            <person name="Audoor S."/>
            <person name="Bilcke G."/>
        </authorList>
    </citation>
    <scope>NUCLEOTIDE SEQUENCE</scope>
</reference>
<comment type="function">
    <text evidence="16">Core component of the MRN complex, which plays a central role in double-strand break (DSB) repair, DNA recombination, maintenance of telomere integrity and meiosis. The MRN complex is involved in the repair of DNA double-strand breaks (DSBs) via homologous recombination (HR), an error-free mechanism which primarily occurs during S and G2 phases. The complex (1) mediates the end resection of damaged DNA, which generates proper single-stranded DNA, a key initial steps in HR, and is (2) required for the recruitment of other repair factors and efficient activation of ATM and ATR upon DNA damage. Within the MRN complex, MRE11 possesses both single-strand endonuclease activity and double-strand-specific 3'-5' exonuclease activity. MRE11 first endonucleolytically cleaves the 5' strand at DNA DSB ends to prevent non-homologous end joining (NHEJ) and licence HR. It then generates a single-stranded DNA gap via 3' to 5' exonucleolytic degradation, which is required for single-strand invasion and recombination.</text>
</comment>
<dbReference type="PANTHER" id="PTHR10139">
    <property type="entry name" value="DOUBLE-STRAND BREAK REPAIR PROTEIN MRE11"/>
    <property type="match status" value="1"/>
</dbReference>
<feature type="region of interest" description="Disordered" evidence="18">
    <location>
        <begin position="1"/>
        <end position="77"/>
    </location>
</feature>
<dbReference type="PIRSF" id="PIRSF000882">
    <property type="entry name" value="DSB_repair_MRE11"/>
    <property type="match status" value="1"/>
</dbReference>
<organism evidence="20 21">
    <name type="scientific">Cylindrotheca closterium</name>
    <dbReference type="NCBI Taxonomy" id="2856"/>
    <lineage>
        <taxon>Eukaryota</taxon>
        <taxon>Sar</taxon>
        <taxon>Stramenopiles</taxon>
        <taxon>Ochrophyta</taxon>
        <taxon>Bacillariophyta</taxon>
        <taxon>Bacillariophyceae</taxon>
        <taxon>Bacillariophycidae</taxon>
        <taxon>Bacillariales</taxon>
        <taxon>Bacillariaceae</taxon>
        <taxon>Cylindrotheca</taxon>
    </lineage>
</organism>
<evidence type="ECO:0000313" key="20">
    <source>
        <dbReference type="EMBL" id="CAJ1913734.1"/>
    </source>
</evidence>
<dbReference type="GO" id="GO:0030870">
    <property type="term" value="C:Mre11 complex"/>
    <property type="evidence" value="ECO:0007669"/>
    <property type="project" value="TreeGrafter"/>
</dbReference>
<dbReference type="InterPro" id="IPR029052">
    <property type="entry name" value="Metallo-depent_PP-like"/>
</dbReference>
<feature type="compositionally biased region" description="Basic residues" evidence="18">
    <location>
        <begin position="704"/>
        <end position="718"/>
    </location>
</feature>
<dbReference type="Gene3D" id="3.60.21.10">
    <property type="match status" value="1"/>
</dbReference>
<keyword evidence="9 16" id="KW-0227">DNA damage</keyword>
<dbReference type="InterPro" id="IPR007281">
    <property type="entry name" value="Mre11_DNA-bd"/>
</dbReference>
<keyword evidence="12 16" id="KW-0234">DNA repair</keyword>
<proteinExistence type="inferred from homology"/>
<dbReference type="Pfam" id="PF00149">
    <property type="entry name" value="Metallophos"/>
    <property type="match status" value="1"/>
</dbReference>
<gene>
    <name evidence="20" type="ORF">CYCCA115_LOCUS666</name>
</gene>
<feature type="compositionally biased region" description="Acidic residues" evidence="18">
    <location>
        <begin position="23"/>
        <end position="36"/>
    </location>
</feature>
<dbReference type="GO" id="GO:0006303">
    <property type="term" value="P:double-strand break repair via nonhomologous end joining"/>
    <property type="evidence" value="ECO:0007669"/>
    <property type="project" value="TreeGrafter"/>
</dbReference>
<dbReference type="Gene3D" id="3.30.110.110">
    <property type="entry name" value="Mre11, capping domain"/>
    <property type="match status" value="1"/>
</dbReference>